<dbReference type="SFLD" id="SFLDG01060">
    <property type="entry name" value="BATS_domain_containing"/>
    <property type="match status" value="1"/>
</dbReference>
<dbReference type="InterPro" id="IPR006638">
    <property type="entry name" value="Elp3/MiaA/NifB-like_rSAM"/>
</dbReference>
<evidence type="ECO:0000256" key="3">
    <source>
        <dbReference type="ARBA" id="ARBA00010765"/>
    </source>
</evidence>
<evidence type="ECO:0000313" key="16">
    <source>
        <dbReference type="Proteomes" id="UP001165122"/>
    </source>
</evidence>
<organism evidence="15 16">
    <name type="scientific">Triparma laevis f. longispina</name>
    <dbReference type="NCBI Taxonomy" id="1714387"/>
    <lineage>
        <taxon>Eukaryota</taxon>
        <taxon>Sar</taxon>
        <taxon>Stramenopiles</taxon>
        <taxon>Ochrophyta</taxon>
        <taxon>Bolidophyceae</taxon>
        <taxon>Parmales</taxon>
        <taxon>Triparmaceae</taxon>
        <taxon>Triparma</taxon>
    </lineage>
</organism>
<protein>
    <recommendedName>
        <fullName evidence="4">biotin synthase</fullName>
        <ecNumber evidence="4">2.8.1.6</ecNumber>
    </recommendedName>
</protein>
<evidence type="ECO:0000256" key="9">
    <source>
        <dbReference type="ARBA" id="ARBA00022723"/>
    </source>
</evidence>
<dbReference type="Pfam" id="PF04055">
    <property type="entry name" value="Radical_SAM"/>
    <property type="match status" value="1"/>
</dbReference>
<keyword evidence="9" id="KW-0479">Metal-binding</keyword>
<evidence type="ECO:0000256" key="6">
    <source>
        <dbReference type="ARBA" id="ARBA00022679"/>
    </source>
</evidence>
<keyword evidence="8" id="KW-0001">2Fe-2S</keyword>
<dbReference type="CDD" id="cd01335">
    <property type="entry name" value="Radical_SAM"/>
    <property type="match status" value="1"/>
</dbReference>
<dbReference type="SFLD" id="SFLDF00272">
    <property type="entry name" value="biotin_synthase"/>
    <property type="match status" value="1"/>
</dbReference>
<dbReference type="NCBIfam" id="TIGR00433">
    <property type="entry name" value="bioB"/>
    <property type="match status" value="1"/>
</dbReference>
<dbReference type="SUPFAM" id="SSF102114">
    <property type="entry name" value="Radical SAM enzymes"/>
    <property type="match status" value="1"/>
</dbReference>
<comment type="similarity">
    <text evidence="3">Belongs to the radical SAM superfamily. Biotin synthase family.</text>
</comment>
<evidence type="ECO:0000256" key="1">
    <source>
        <dbReference type="ARBA" id="ARBA00001966"/>
    </source>
</evidence>
<accession>A0A9W7FEM4</accession>
<comment type="caution">
    <text evidence="15">The sequence shown here is derived from an EMBL/GenBank/DDBJ whole genome shotgun (WGS) entry which is preliminary data.</text>
</comment>
<dbReference type="SFLD" id="SFLDG01278">
    <property type="entry name" value="biotin_synthase_like"/>
    <property type="match status" value="1"/>
</dbReference>
<keyword evidence="6" id="KW-0808">Transferase</keyword>
<dbReference type="EMBL" id="BRXW01000152">
    <property type="protein sequence ID" value="GMI10750.1"/>
    <property type="molecule type" value="Genomic_DNA"/>
</dbReference>
<keyword evidence="7" id="KW-0949">S-adenosyl-L-methionine</keyword>
<dbReference type="Pfam" id="PF06968">
    <property type="entry name" value="BATS"/>
    <property type="match status" value="1"/>
</dbReference>
<dbReference type="GO" id="GO:0009102">
    <property type="term" value="P:biotin biosynthetic process"/>
    <property type="evidence" value="ECO:0007669"/>
    <property type="project" value="UniProtKB-KW"/>
</dbReference>
<reference evidence="16" key="1">
    <citation type="journal article" date="2023" name="Commun. Biol.">
        <title>Genome analysis of Parmales, the sister group of diatoms, reveals the evolutionary specialization of diatoms from phago-mixotrophs to photoautotrophs.</title>
        <authorList>
            <person name="Ban H."/>
            <person name="Sato S."/>
            <person name="Yoshikawa S."/>
            <person name="Yamada K."/>
            <person name="Nakamura Y."/>
            <person name="Ichinomiya M."/>
            <person name="Sato N."/>
            <person name="Blanc-Mathieu R."/>
            <person name="Endo H."/>
            <person name="Kuwata A."/>
            <person name="Ogata H."/>
        </authorList>
    </citation>
    <scope>NUCLEOTIDE SEQUENCE [LARGE SCALE GENOMIC DNA]</scope>
    <source>
        <strain evidence="16">NIES 3700</strain>
    </source>
</reference>
<dbReference type="Gene3D" id="3.20.20.70">
    <property type="entry name" value="Aldolase class I"/>
    <property type="match status" value="1"/>
</dbReference>
<dbReference type="Proteomes" id="UP001165122">
    <property type="component" value="Unassembled WGS sequence"/>
</dbReference>
<dbReference type="PROSITE" id="PS51918">
    <property type="entry name" value="RADICAL_SAM"/>
    <property type="match status" value="1"/>
</dbReference>
<evidence type="ECO:0000259" key="14">
    <source>
        <dbReference type="PROSITE" id="PS51918"/>
    </source>
</evidence>
<dbReference type="InterPro" id="IPR007197">
    <property type="entry name" value="rSAM"/>
</dbReference>
<evidence type="ECO:0000256" key="5">
    <source>
        <dbReference type="ARBA" id="ARBA00022485"/>
    </source>
</evidence>
<dbReference type="GO" id="GO:0051537">
    <property type="term" value="F:2 iron, 2 sulfur cluster binding"/>
    <property type="evidence" value="ECO:0007669"/>
    <property type="project" value="UniProtKB-KW"/>
</dbReference>
<dbReference type="PANTHER" id="PTHR22976">
    <property type="entry name" value="BIOTIN SYNTHASE"/>
    <property type="match status" value="1"/>
</dbReference>
<evidence type="ECO:0000256" key="12">
    <source>
        <dbReference type="ARBA" id="ARBA00023014"/>
    </source>
</evidence>
<dbReference type="HAMAP" id="MF_01694">
    <property type="entry name" value="BioB"/>
    <property type="match status" value="1"/>
</dbReference>
<dbReference type="SMART" id="SM00876">
    <property type="entry name" value="BATS"/>
    <property type="match status" value="1"/>
</dbReference>
<dbReference type="GO" id="GO:0005739">
    <property type="term" value="C:mitochondrion"/>
    <property type="evidence" value="ECO:0007669"/>
    <property type="project" value="TreeGrafter"/>
</dbReference>
<proteinExistence type="inferred from homology"/>
<dbReference type="FunFam" id="3.20.20.70:FF:000011">
    <property type="entry name" value="Biotin synthase"/>
    <property type="match status" value="1"/>
</dbReference>
<evidence type="ECO:0000256" key="2">
    <source>
        <dbReference type="ARBA" id="ARBA00004942"/>
    </source>
</evidence>
<evidence type="ECO:0000256" key="11">
    <source>
        <dbReference type="ARBA" id="ARBA00023004"/>
    </source>
</evidence>
<keyword evidence="5" id="KW-0004">4Fe-4S</keyword>
<dbReference type="InterPro" id="IPR002684">
    <property type="entry name" value="Biotin_synth/BioAB"/>
</dbReference>
<sequence length="440" mass="47870">MLNRLALRASCRGVVGARSLRSFSTAPPAGRSLSSVPVETHIPEVAEPPDVGARHANDYNVRTSSTQPDDELRSMGGYTSSVRHDWTKAEIAEIYNSPFHELMHRAGVVHRMYWNPAEVQQCTLLSIKTGGCTEDCKYCSQSQYNKTFVKPTPTMKVQEVLEAAKRAKEAGSTRFCMGAAWRELGGKKNAFKHILNMVEGVNKEGLEVCATLGMLTAEQAQQLKAAGLTAYNHNLDTSPEHYPKVITTRTYEERLETIANVRDAGLSVCCGGILGLGEKDTDRVGLLHVLSTLPQHPESVPVNALVSVEGTPLGDDEDIDAVDAFDMSRMIATARIVMPRTMVRLSAGRLSFSDAEQYMMFSAGANSIFNGDKLLTADNPAFNEDERLFSKLGFKGKPAHRGPLVSPDELGGNVEITRVEGGGGFEVNSEQQGVKVTHVS</sequence>
<comment type="cofactor">
    <cofactor evidence="1">
        <name>[4Fe-4S] cluster</name>
        <dbReference type="ChEBI" id="CHEBI:49883"/>
    </cofactor>
</comment>
<dbReference type="SFLD" id="SFLDS00029">
    <property type="entry name" value="Radical_SAM"/>
    <property type="match status" value="1"/>
</dbReference>
<evidence type="ECO:0000256" key="7">
    <source>
        <dbReference type="ARBA" id="ARBA00022691"/>
    </source>
</evidence>
<evidence type="ECO:0000256" key="8">
    <source>
        <dbReference type="ARBA" id="ARBA00022714"/>
    </source>
</evidence>
<dbReference type="EC" id="2.8.1.6" evidence="4"/>
<dbReference type="InterPro" id="IPR013785">
    <property type="entry name" value="Aldolase_TIM"/>
</dbReference>
<keyword evidence="11" id="KW-0408">Iron</keyword>
<evidence type="ECO:0000256" key="13">
    <source>
        <dbReference type="ARBA" id="ARBA00034078"/>
    </source>
</evidence>
<evidence type="ECO:0000256" key="10">
    <source>
        <dbReference type="ARBA" id="ARBA00022756"/>
    </source>
</evidence>
<comment type="pathway">
    <text evidence="2">Cofactor biosynthesis; biotin biosynthesis; biotin from 7,8-diaminononanoate: step 2/2.</text>
</comment>
<keyword evidence="16" id="KW-1185">Reference proteome</keyword>
<dbReference type="GO" id="GO:0004076">
    <property type="term" value="F:biotin synthase activity"/>
    <property type="evidence" value="ECO:0007669"/>
    <property type="project" value="UniProtKB-EC"/>
</dbReference>
<evidence type="ECO:0000256" key="4">
    <source>
        <dbReference type="ARBA" id="ARBA00012236"/>
    </source>
</evidence>
<dbReference type="AlphaFoldDB" id="A0A9W7FEM4"/>
<keyword evidence="12" id="KW-0411">Iron-sulfur</keyword>
<name>A0A9W7FEM4_9STRA</name>
<dbReference type="InterPro" id="IPR058240">
    <property type="entry name" value="rSAM_sf"/>
</dbReference>
<dbReference type="InterPro" id="IPR024177">
    <property type="entry name" value="Biotin_synthase"/>
</dbReference>
<comment type="cofactor">
    <cofactor evidence="13">
        <name>[2Fe-2S] cluster</name>
        <dbReference type="ChEBI" id="CHEBI:190135"/>
    </cofactor>
</comment>
<dbReference type="GO" id="GO:0046872">
    <property type="term" value="F:metal ion binding"/>
    <property type="evidence" value="ECO:0007669"/>
    <property type="project" value="UniProtKB-KW"/>
</dbReference>
<keyword evidence="10" id="KW-0093">Biotin biosynthesis</keyword>
<dbReference type="GO" id="GO:0051539">
    <property type="term" value="F:4 iron, 4 sulfur cluster binding"/>
    <property type="evidence" value="ECO:0007669"/>
    <property type="project" value="UniProtKB-KW"/>
</dbReference>
<dbReference type="PANTHER" id="PTHR22976:SF2">
    <property type="entry name" value="BIOTIN SYNTHASE, MITOCHONDRIAL"/>
    <property type="match status" value="1"/>
</dbReference>
<dbReference type="SMART" id="SM00729">
    <property type="entry name" value="Elp3"/>
    <property type="match status" value="1"/>
</dbReference>
<evidence type="ECO:0000313" key="15">
    <source>
        <dbReference type="EMBL" id="GMI10750.1"/>
    </source>
</evidence>
<dbReference type="InterPro" id="IPR010722">
    <property type="entry name" value="BATS_dom"/>
</dbReference>
<gene>
    <name evidence="15" type="ORF">TrLO_g9039</name>
</gene>
<feature type="domain" description="Radical SAM core" evidence="14">
    <location>
        <begin position="117"/>
        <end position="340"/>
    </location>
</feature>
<dbReference type="OrthoDB" id="2414104at2759"/>